<gene>
    <name evidence="1" type="ORF">KL86SPO_50393</name>
</gene>
<protein>
    <submittedName>
        <fullName evidence="1">Uncharacterized protein</fullName>
    </submittedName>
</protein>
<proteinExistence type="predicted"/>
<reference evidence="1" key="1">
    <citation type="submission" date="2016-08" db="EMBL/GenBank/DDBJ databases">
        <authorList>
            <person name="Seilhamer J.J."/>
        </authorList>
    </citation>
    <scope>NUCLEOTIDE SEQUENCE</scope>
    <source>
        <strain evidence="1">86</strain>
    </source>
</reference>
<evidence type="ECO:0000313" key="1">
    <source>
        <dbReference type="EMBL" id="SCM82622.1"/>
    </source>
</evidence>
<dbReference type="EMBL" id="FMJE01000005">
    <property type="protein sequence ID" value="SCM82622.1"/>
    <property type="molecule type" value="Genomic_DNA"/>
</dbReference>
<accession>A0A212LYK2</accession>
<sequence length="56" mass="6696">MQVRLRHYSGGGELLNRLLKWRVDSRLNNCKKFTYQVIRNLVNSLYYIGNMGFFIV</sequence>
<name>A0A212LYK2_9FIRM</name>
<dbReference type="AlphaFoldDB" id="A0A212LYK2"/>
<organism evidence="1">
    <name type="scientific">uncultured Sporomusa sp</name>
    <dbReference type="NCBI Taxonomy" id="307249"/>
    <lineage>
        <taxon>Bacteria</taxon>
        <taxon>Bacillati</taxon>
        <taxon>Bacillota</taxon>
        <taxon>Negativicutes</taxon>
        <taxon>Selenomonadales</taxon>
        <taxon>Sporomusaceae</taxon>
        <taxon>Sporomusa</taxon>
        <taxon>environmental samples</taxon>
    </lineage>
</organism>